<dbReference type="Proteomes" id="UP001239111">
    <property type="component" value="Chromosome 1"/>
</dbReference>
<dbReference type="EMBL" id="CM056741">
    <property type="protein sequence ID" value="KAJ8685409.1"/>
    <property type="molecule type" value="Genomic_DNA"/>
</dbReference>
<protein>
    <submittedName>
        <fullName evidence="1">Uncharacterized protein</fullName>
    </submittedName>
</protein>
<evidence type="ECO:0000313" key="2">
    <source>
        <dbReference type="Proteomes" id="UP001239111"/>
    </source>
</evidence>
<organism evidence="1 2">
    <name type="scientific">Eretmocerus hayati</name>
    <dbReference type="NCBI Taxonomy" id="131215"/>
    <lineage>
        <taxon>Eukaryota</taxon>
        <taxon>Metazoa</taxon>
        <taxon>Ecdysozoa</taxon>
        <taxon>Arthropoda</taxon>
        <taxon>Hexapoda</taxon>
        <taxon>Insecta</taxon>
        <taxon>Pterygota</taxon>
        <taxon>Neoptera</taxon>
        <taxon>Endopterygota</taxon>
        <taxon>Hymenoptera</taxon>
        <taxon>Apocrita</taxon>
        <taxon>Proctotrupomorpha</taxon>
        <taxon>Chalcidoidea</taxon>
        <taxon>Aphelinidae</taxon>
        <taxon>Aphelininae</taxon>
        <taxon>Eretmocerus</taxon>
    </lineage>
</organism>
<evidence type="ECO:0000313" key="1">
    <source>
        <dbReference type="EMBL" id="KAJ8685409.1"/>
    </source>
</evidence>
<sequence length="583" mass="66227">MRIGAGLVRRHSAPRGRIVPNFKFEVNPWFDINRLSSQYKRRNKSSTDEYLQSQKFIQLQNARAARQSKKSIKNVSRSERKIAAFQSAVNQKYATNSDLSVTSEYLIIHNDQLPELVKDQVCVICKKKEMTVTVSGSEGFAKKLSVTCKSCTSNSIDIYNCKRDSHSKPFNINKKVVETMLLMGLGYAGLQKLCLTIDLNIMSRATFNSIMHQLSTEYQVFKTQVLELSRKIVRDLYLSMNLHLRNDEILDYSIAYDGTYQKRGFISLYGVCILTELFTGLVIDFEVLSKYCKICSMKANALGQNSPEFQEWYETHKADCQKNFSGSSKAMESKGAEIICSRCNSKGVTLGGRKSGSLTDHVIDKLASFYRNAIVENILHVNLMKSAILATLSHYKSKDNAPTHHLCPQGKNSWCWYNKAEAYGKKPPRHSTHPPFINRVVIEKVRSVYEKLSSTELLERCIRGGTQNSNESLHNSIWNHCPKERFQSSERLNMAVIIAVSEFNMGCEISTRLKRNIQGQGISETALSISSERDKQRLDVSKNMVEATKRRGLRKRKAKQKSMEARKSNKGSSNVNLYEPGDY</sequence>
<accession>A0ACC2PQ21</accession>
<name>A0ACC2PQ21_9HYME</name>
<reference evidence="1" key="1">
    <citation type="submission" date="2023-04" db="EMBL/GenBank/DDBJ databases">
        <title>A chromosome-level genome assembly of the parasitoid wasp Eretmocerus hayati.</title>
        <authorList>
            <person name="Zhong Y."/>
            <person name="Liu S."/>
            <person name="Liu Y."/>
        </authorList>
    </citation>
    <scope>NUCLEOTIDE SEQUENCE</scope>
    <source>
        <strain evidence="1">ZJU_SS_LIU_2023</strain>
    </source>
</reference>
<keyword evidence="2" id="KW-1185">Reference proteome</keyword>
<proteinExistence type="predicted"/>
<gene>
    <name evidence="1" type="ORF">QAD02_021202</name>
</gene>
<comment type="caution">
    <text evidence="1">The sequence shown here is derived from an EMBL/GenBank/DDBJ whole genome shotgun (WGS) entry which is preliminary data.</text>
</comment>